<keyword evidence="1" id="KW-0175">Coiled coil</keyword>
<dbReference type="Pfam" id="PF07083">
    <property type="entry name" value="DUF1351"/>
    <property type="match status" value="1"/>
</dbReference>
<evidence type="ECO:0008006" key="3">
    <source>
        <dbReference type="Google" id="ProtNLM"/>
    </source>
</evidence>
<reference evidence="2" key="1">
    <citation type="journal article" date="2021" name="Proc. Natl. Acad. Sci. U.S.A.">
        <title>A Catalog of Tens of Thousands of Viruses from Human Metagenomes Reveals Hidden Associations with Chronic Diseases.</title>
        <authorList>
            <person name="Tisza M.J."/>
            <person name="Buck C.B."/>
        </authorList>
    </citation>
    <scope>NUCLEOTIDE SEQUENCE</scope>
    <source>
        <strain evidence="2">CtzEO1</strain>
    </source>
</reference>
<organism evidence="2">
    <name type="scientific">Siphoviridae sp. ctzEO1</name>
    <dbReference type="NCBI Taxonomy" id="2827979"/>
    <lineage>
        <taxon>Viruses</taxon>
        <taxon>Duplodnaviria</taxon>
        <taxon>Heunggongvirae</taxon>
        <taxon>Uroviricota</taxon>
        <taxon>Caudoviricetes</taxon>
    </lineage>
</organism>
<sequence>MQELQVIDDKKINKIYEMITTDELTRESFEKDLIEATEKYKDYIPTASTLKDDKAKRAEFNKLIESKNRIRIDTKNLLSETANTWDSYAKSIIEPFAAVVSEFDKGIKEIEEHQRQLKIDTVKSYIANKSAEYMLDPRLFDEKALEYIKAGDFMADGVTLKKVTMKSLDDMITFEYQKQEEYKKTISAISGQCAEYGMTDQPYIRMLKDMTLLEVLEQIKADYAFEKQKEELRLAQERAEREREEVLTQQENEHPEFRTTLGCHIDEETQEFDPETGEILDGGQLSQNPQEAVRGVENGLKRYTQKMTLEVYFADTEEKDYFKNSLAYLGFEYKKNYTVKGYQRIEPLTQTELEMKL</sequence>
<proteinExistence type="predicted"/>
<accession>A0A8S5TEM7</accession>
<name>A0A8S5TEM7_9CAUD</name>
<dbReference type="InterPro" id="IPR009785">
    <property type="entry name" value="Prophage_Lj928_Orf309"/>
</dbReference>
<evidence type="ECO:0000256" key="1">
    <source>
        <dbReference type="SAM" id="Coils"/>
    </source>
</evidence>
<protein>
    <recommendedName>
        <fullName evidence="3">Phage protein</fullName>
    </recommendedName>
</protein>
<feature type="coiled-coil region" evidence="1">
    <location>
        <begin position="225"/>
        <end position="252"/>
    </location>
</feature>
<dbReference type="EMBL" id="BK032814">
    <property type="protein sequence ID" value="DAF61600.1"/>
    <property type="molecule type" value="Genomic_DNA"/>
</dbReference>
<evidence type="ECO:0000313" key="2">
    <source>
        <dbReference type="EMBL" id="DAF61600.1"/>
    </source>
</evidence>